<keyword evidence="9" id="KW-1185">Reference proteome</keyword>
<dbReference type="InterPro" id="IPR009908">
    <property type="entry name" value="Methylamine_util_MauE"/>
</dbReference>
<feature type="transmembrane region" description="Helical" evidence="6">
    <location>
        <begin position="71"/>
        <end position="91"/>
    </location>
</feature>
<evidence type="ECO:0000256" key="4">
    <source>
        <dbReference type="ARBA" id="ARBA00023136"/>
    </source>
</evidence>
<dbReference type="RefSeq" id="WP_344525680.1">
    <property type="nucleotide sequence ID" value="NZ_BAAAPE010000005.1"/>
</dbReference>
<keyword evidence="4 6" id="KW-0472">Membrane</keyword>
<sequence length="206" mass="20728">MPYAALGLRCLIGLVFLVSSLSKVAGRGRFRAFAAAVEAMGLPRHRVVPVAGIVVLAEFAVWLLLVLSPAAGFPLAAALLGVFAAGILVVLRRGTPVPCRCFGASAPLLGRRHVVRNAVLAVGAVAGAVAVSLSGGGWGGAGGLTDGAVVAVAAVSGLCVAGVVVILDDLLELFRPLRPTQPARSAQPARSGVPRGHSAPHRSSAK</sequence>
<evidence type="ECO:0000256" key="5">
    <source>
        <dbReference type="SAM" id="MobiDB-lite"/>
    </source>
</evidence>
<evidence type="ECO:0000256" key="6">
    <source>
        <dbReference type="SAM" id="Phobius"/>
    </source>
</evidence>
<gene>
    <name evidence="8" type="ORF">GCM10009801_16810</name>
</gene>
<feature type="transmembrane region" description="Helical" evidence="6">
    <location>
        <begin position="147"/>
        <end position="167"/>
    </location>
</feature>
<feature type="transmembrane region" description="Helical" evidence="6">
    <location>
        <begin position="47"/>
        <end position="65"/>
    </location>
</feature>
<keyword evidence="3 6" id="KW-1133">Transmembrane helix</keyword>
<protein>
    <recommendedName>
        <fullName evidence="7">Methylamine utilisation protein MauE domain-containing protein</fullName>
    </recommendedName>
</protein>
<feature type="region of interest" description="Disordered" evidence="5">
    <location>
        <begin position="181"/>
        <end position="206"/>
    </location>
</feature>
<comment type="caution">
    <text evidence="8">The sequence shown here is derived from an EMBL/GenBank/DDBJ whole genome shotgun (WGS) entry which is preliminary data.</text>
</comment>
<reference evidence="8 9" key="1">
    <citation type="journal article" date="2019" name="Int. J. Syst. Evol. Microbiol.">
        <title>The Global Catalogue of Microorganisms (GCM) 10K type strain sequencing project: providing services to taxonomists for standard genome sequencing and annotation.</title>
        <authorList>
            <consortium name="The Broad Institute Genomics Platform"/>
            <consortium name="The Broad Institute Genome Sequencing Center for Infectious Disease"/>
            <person name="Wu L."/>
            <person name="Ma J."/>
        </authorList>
    </citation>
    <scope>NUCLEOTIDE SEQUENCE [LARGE SCALE GENOMIC DNA]</scope>
    <source>
        <strain evidence="8 9">JCM 15478</strain>
    </source>
</reference>
<evidence type="ECO:0000256" key="1">
    <source>
        <dbReference type="ARBA" id="ARBA00004141"/>
    </source>
</evidence>
<dbReference type="Proteomes" id="UP001500016">
    <property type="component" value="Unassembled WGS sequence"/>
</dbReference>
<dbReference type="EMBL" id="BAAAPE010000005">
    <property type="protein sequence ID" value="GAA2068512.1"/>
    <property type="molecule type" value="Genomic_DNA"/>
</dbReference>
<feature type="transmembrane region" description="Helical" evidence="6">
    <location>
        <begin position="6"/>
        <end position="26"/>
    </location>
</feature>
<evidence type="ECO:0000259" key="7">
    <source>
        <dbReference type="Pfam" id="PF07291"/>
    </source>
</evidence>
<evidence type="ECO:0000313" key="9">
    <source>
        <dbReference type="Proteomes" id="UP001500016"/>
    </source>
</evidence>
<dbReference type="Pfam" id="PF07291">
    <property type="entry name" value="MauE"/>
    <property type="match status" value="1"/>
</dbReference>
<proteinExistence type="predicted"/>
<keyword evidence="2 6" id="KW-0812">Transmembrane</keyword>
<organism evidence="8 9">
    <name type="scientific">Streptomyces albiaxialis</name>
    <dbReference type="NCBI Taxonomy" id="329523"/>
    <lineage>
        <taxon>Bacteria</taxon>
        <taxon>Bacillati</taxon>
        <taxon>Actinomycetota</taxon>
        <taxon>Actinomycetes</taxon>
        <taxon>Kitasatosporales</taxon>
        <taxon>Streptomycetaceae</taxon>
        <taxon>Streptomyces</taxon>
    </lineage>
</organism>
<evidence type="ECO:0000256" key="3">
    <source>
        <dbReference type="ARBA" id="ARBA00022989"/>
    </source>
</evidence>
<accession>A0ABN2VPG1</accession>
<evidence type="ECO:0000313" key="8">
    <source>
        <dbReference type="EMBL" id="GAA2068512.1"/>
    </source>
</evidence>
<comment type="subcellular location">
    <subcellularLocation>
        <location evidence="1">Membrane</location>
        <topology evidence="1">Multi-pass membrane protein</topology>
    </subcellularLocation>
</comment>
<feature type="domain" description="Methylamine utilisation protein MauE" evidence="7">
    <location>
        <begin position="1"/>
        <end position="129"/>
    </location>
</feature>
<feature type="transmembrane region" description="Helical" evidence="6">
    <location>
        <begin position="118"/>
        <end position="141"/>
    </location>
</feature>
<evidence type="ECO:0000256" key="2">
    <source>
        <dbReference type="ARBA" id="ARBA00022692"/>
    </source>
</evidence>
<name>A0ABN2VPG1_9ACTN</name>